<reference evidence="2" key="1">
    <citation type="submission" date="2020-12" db="EMBL/GenBank/DDBJ databases">
        <title>Metabolic potential, ecology and presence of endohyphal bacteria is reflected in genomic diversity of Mucoromycotina.</title>
        <authorList>
            <person name="Muszewska A."/>
            <person name="Okrasinska A."/>
            <person name="Steczkiewicz K."/>
            <person name="Drgas O."/>
            <person name="Orlowska M."/>
            <person name="Perlinska-Lenart U."/>
            <person name="Aleksandrzak-Piekarczyk T."/>
            <person name="Szatraj K."/>
            <person name="Zielenkiewicz U."/>
            <person name="Pilsyk S."/>
            <person name="Malc E."/>
            <person name="Mieczkowski P."/>
            <person name="Kruszewska J.S."/>
            <person name="Biernat P."/>
            <person name="Pawlowska J."/>
        </authorList>
    </citation>
    <scope>NUCLEOTIDE SEQUENCE</scope>
    <source>
        <strain evidence="2">CBS 226.32</strain>
    </source>
</reference>
<sequence length="166" mass="18707">MNMEQTEQSCPKFNELSRILGDKNKDAARPYNTGQGSKALVPVHAPKTRKILFPTEEEVTLVSKPIPVTCPLVVTNRPSTSSIRTHKEKKRAIDNVILDTDPERPSQVTKIDEMYVKGSLEIVEKESKARVIIGYIKKSDKENGLCYEDIQKNVRKAVDGIYSIHN</sequence>
<dbReference type="AlphaFoldDB" id="A0A8H7R4C2"/>
<gene>
    <name evidence="2" type="ORF">INT46_004587</name>
</gene>
<dbReference type="Proteomes" id="UP000650833">
    <property type="component" value="Unassembled WGS sequence"/>
</dbReference>
<evidence type="ECO:0000256" key="1">
    <source>
        <dbReference type="SAM" id="MobiDB-lite"/>
    </source>
</evidence>
<feature type="compositionally biased region" description="Polar residues" evidence="1">
    <location>
        <begin position="1"/>
        <end position="11"/>
    </location>
</feature>
<dbReference type="OrthoDB" id="2285888at2759"/>
<name>A0A8H7R4C2_9FUNG</name>
<feature type="region of interest" description="Disordered" evidence="1">
    <location>
        <begin position="1"/>
        <end position="39"/>
    </location>
</feature>
<accession>A0A8H7R4C2</accession>
<evidence type="ECO:0000313" key="3">
    <source>
        <dbReference type="Proteomes" id="UP000650833"/>
    </source>
</evidence>
<proteinExistence type="predicted"/>
<evidence type="ECO:0000313" key="2">
    <source>
        <dbReference type="EMBL" id="KAG2204214.1"/>
    </source>
</evidence>
<organism evidence="2 3">
    <name type="scientific">Mucor plumbeus</name>
    <dbReference type="NCBI Taxonomy" id="97098"/>
    <lineage>
        <taxon>Eukaryota</taxon>
        <taxon>Fungi</taxon>
        <taxon>Fungi incertae sedis</taxon>
        <taxon>Mucoromycota</taxon>
        <taxon>Mucoromycotina</taxon>
        <taxon>Mucoromycetes</taxon>
        <taxon>Mucorales</taxon>
        <taxon>Mucorineae</taxon>
        <taxon>Mucoraceae</taxon>
        <taxon>Mucor</taxon>
    </lineage>
</organism>
<keyword evidence="3" id="KW-1185">Reference proteome</keyword>
<comment type="caution">
    <text evidence="2">The sequence shown here is derived from an EMBL/GenBank/DDBJ whole genome shotgun (WGS) entry which is preliminary data.</text>
</comment>
<dbReference type="EMBL" id="JAEPRC010000205">
    <property type="protein sequence ID" value="KAG2204214.1"/>
    <property type="molecule type" value="Genomic_DNA"/>
</dbReference>
<protein>
    <submittedName>
        <fullName evidence="2">Uncharacterized protein</fullName>
    </submittedName>
</protein>